<comment type="caution">
    <text evidence="1">The sequence shown here is derived from an EMBL/GenBank/DDBJ whole genome shotgun (WGS) entry which is preliminary data.</text>
</comment>
<dbReference type="EMBL" id="CM035423">
    <property type="protein sequence ID" value="KAH7366560.1"/>
    <property type="molecule type" value="Genomic_DNA"/>
</dbReference>
<reference evidence="1" key="1">
    <citation type="submission" date="2021-08" db="EMBL/GenBank/DDBJ databases">
        <title>WGS assembly of Ceratopteris richardii.</title>
        <authorList>
            <person name="Marchant D.B."/>
            <person name="Chen G."/>
            <person name="Jenkins J."/>
            <person name="Shu S."/>
            <person name="Leebens-Mack J."/>
            <person name="Grimwood J."/>
            <person name="Schmutz J."/>
            <person name="Soltis P."/>
            <person name="Soltis D."/>
            <person name="Chen Z.-H."/>
        </authorList>
    </citation>
    <scope>NUCLEOTIDE SEQUENCE</scope>
    <source>
        <strain evidence="1">Whitten #5841</strain>
        <tissue evidence="1">Leaf</tissue>
    </source>
</reference>
<accession>A0A8T2SUW7</accession>
<dbReference type="AlphaFoldDB" id="A0A8T2SUW7"/>
<evidence type="ECO:0000313" key="2">
    <source>
        <dbReference type="Proteomes" id="UP000825935"/>
    </source>
</evidence>
<keyword evidence="2" id="KW-1185">Reference proteome</keyword>
<evidence type="ECO:0000313" key="1">
    <source>
        <dbReference type="EMBL" id="KAH7366560.1"/>
    </source>
</evidence>
<protein>
    <submittedName>
        <fullName evidence="1">Uncharacterized protein</fullName>
    </submittedName>
</protein>
<organism evidence="1 2">
    <name type="scientific">Ceratopteris richardii</name>
    <name type="common">Triangle waterfern</name>
    <dbReference type="NCBI Taxonomy" id="49495"/>
    <lineage>
        <taxon>Eukaryota</taxon>
        <taxon>Viridiplantae</taxon>
        <taxon>Streptophyta</taxon>
        <taxon>Embryophyta</taxon>
        <taxon>Tracheophyta</taxon>
        <taxon>Polypodiopsida</taxon>
        <taxon>Polypodiidae</taxon>
        <taxon>Polypodiales</taxon>
        <taxon>Pteridineae</taxon>
        <taxon>Pteridaceae</taxon>
        <taxon>Parkerioideae</taxon>
        <taxon>Ceratopteris</taxon>
    </lineage>
</organism>
<dbReference type="Proteomes" id="UP000825935">
    <property type="component" value="Chromosome 18"/>
</dbReference>
<dbReference type="OMA" id="HYIHYNF"/>
<dbReference type="OrthoDB" id="88410at2759"/>
<name>A0A8T2SUW7_CERRI</name>
<dbReference type="PANTHER" id="PTHR34724">
    <property type="entry name" value="OS12G0596101 PROTEIN"/>
    <property type="match status" value="1"/>
</dbReference>
<gene>
    <name evidence="1" type="ORF">KP509_18G085100</name>
</gene>
<sequence>MCYEVKCSKCGKTSWGGCGLHVKSVYNRVPEGQRCFCKSWPGVAPAAKGEEVAAGAASTTDDSSGGWCTIM</sequence>
<dbReference type="PANTHER" id="PTHR34724:SF2">
    <property type="entry name" value="OS12G0596101 PROTEIN"/>
    <property type="match status" value="1"/>
</dbReference>
<proteinExistence type="predicted"/>